<evidence type="ECO:0000313" key="6">
    <source>
        <dbReference type="EMBL" id="WNZ49140.1"/>
    </source>
</evidence>
<feature type="repeat" description="TPR" evidence="3">
    <location>
        <begin position="899"/>
        <end position="932"/>
    </location>
</feature>
<dbReference type="Pfam" id="PF14559">
    <property type="entry name" value="TPR_19"/>
    <property type="match status" value="1"/>
</dbReference>
<evidence type="ECO:0000256" key="5">
    <source>
        <dbReference type="SAM" id="MobiDB-lite"/>
    </source>
</evidence>
<dbReference type="AlphaFoldDB" id="A0AA96X0K5"/>
<dbReference type="InterPro" id="IPR027417">
    <property type="entry name" value="P-loop_NTPase"/>
</dbReference>
<evidence type="ECO:0000256" key="4">
    <source>
        <dbReference type="SAM" id="Coils"/>
    </source>
</evidence>
<feature type="repeat" description="TPR" evidence="3">
    <location>
        <begin position="797"/>
        <end position="830"/>
    </location>
</feature>
<dbReference type="EMBL" id="CP130144">
    <property type="protein sequence ID" value="WNZ49140.1"/>
    <property type="molecule type" value="Genomic_DNA"/>
</dbReference>
<feature type="coiled-coil region" evidence="4">
    <location>
        <begin position="704"/>
        <end position="755"/>
    </location>
</feature>
<dbReference type="PANTHER" id="PTHR44943">
    <property type="entry name" value="CELLULOSE SYNTHASE OPERON PROTEIN C"/>
    <property type="match status" value="1"/>
</dbReference>
<keyword evidence="4" id="KW-0175">Coiled coil</keyword>
<sequence length="947" mass="106582">MNSTSNDYYKVGGSLEPNAPSYGVRQADEDFYQALKAGEFCYVLNSRQMGKSSLRVRTVGRLEAEGIACSQIDITSIGSRGITASEWYWGVVRRLARSFKTSVDLKTWWQERAEASPVDRLSQFIEEVLLVEVRSSIAIFIDEIDSILNLDFKDDFFALIRTCYNQRAENPEYRRLTFALLGVATPSDLIQDKSRTPFNIGRSIDLRGLQLHEAEPLAQGLQGKAEDAIAVLKSILDWTGGQPFLTQKICQFVQSEADWIPAGQEAERVRSLVQSRVIENWEGQDEPEHLRTIQNRVTREDERKGQLLGLYQQVLEKGAIPATESEEQIRLRLSGLVVKDQGQLKPHNRIYAAVFDRAWAEQILAELRPYAEAIAIWLKSEGQDESRLLRGNALEEAQRWAADKHLGEQDVRFLSASEQAEKRVMMEEKRILTEANRRAARRLKMTAGLLGLAVVMAGGSGLWASNASVNAKRAEQEQRSAEAKTQVANAAANAAQNKEQIANKSLETVKVELVSTKELAKSAKEQEQQAKSKLQTAKQEQQNAESELKDASQQLQTANQNVATAKQELATVKERFESANQKVMEAEEKVTKAERQQRNAEKRVAEAISKLKPIEKALKRRQDEIADVWEFSRGESAVTLGKPEEAMKIFDQILKRNPQNSFVRIGRARIYSTQKDYLAAEKELMQVLEFDHENALAHFYLGTVLALQEKYDEAIKTLEKAIQLGSKDDATYFVLGSLLARVEKYDEAIKTLEKAIQLGSKDDSAFFYLGIALLHESEYDKATKAFEGAAQLNSQNPDVYNALAVLLARQGKHNEAITAAQRAVRLAPKDAKYRSTLGTQLFLKKRDDEAIVELREALQLNSEDSQDYQILGALLTKRRDFGEASRVLRRGIQLNSSDALSRANLGKVYHLQGRNPEALEQLDRAIELDPTLKWAIELRDKIQKIAP</sequence>
<feature type="repeat" description="TPR" evidence="3">
    <location>
        <begin position="763"/>
        <end position="796"/>
    </location>
</feature>
<keyword evidence="2 3" id="KW-0802">TPR repeat</keyword>
<name>A0AA96X0K5_LEPBY</name>
<dbReference type="SUPFAM" id="SSF52540">
    <property type="entry name" value="P-loop containing nucleoside triphosphate hydrolases"/>
    <property type="match status" value="1"/>
</dbReference>
<dbReference type="Gene3D" id="3.40.50.300">
    <property type="entry name" value="P-loop containing nucleotide triphosphate hydrolases"/>
    <property type="match status" value="1"/>
</dbReference>
<dbReference type="SUPFAM" id="SSF48452">
    <property type="entry name" value="TPR-like"/>
    <property type="match status" value="2"/>
</dbReference>
<feature type="repeat" description="TPR" evidence="3">
    <location>
        <begin position="695"/>
        <end position="728"/>
    </location>
</feature>
<dbReference type="Gene3D" id="1.25.40.10">
    <property type="entry name" value="Tetratricopeptide repeat domain"/>
    <property type="match status" value="2"/>
</dbReference>
<dbReference type="InterPro" id="IPR051685">
    <property type="entry name" value="Ycf3/AcsC/BcsC/TPR_MFPF"/>
</dbReference>
<dbReference type="Pfam" id="PF12895">
    <property type="entry name" value="ANAPC3"/>
    <property type="match status" value="1"/>
</dbReference>
<gene>
    <name evidence="6" type="ORF">Q2T42_15060</name>
</gene>
<feature type="repeat" description="TPR" evidence="3">
    <location>
        <begin position="729"/>
        <end position="762"/>
    </location>
</feature>
<evidence type="ECO:0000256" key="3">
    <source>
        <dbReference type="PROSITE-ProRule" id="PRU00339"/>
    </source>
</evidence>
<dbReference type="PANTHER" id="PTHR44943:SF8">
    <property type="entry name" value="TPR REPEAT-CONTAINING PROTEIN MJ0263"/>
    <property type="match status" value="1"/>
</dbReference>
<dbReference type="Pfam" id="PF13432">
    <property type="entry name" value="TPR_16"/>
    <property type="match status" value="1"/>
</dbReference>
<dbReference type="PROSITE" id="PS50293">
    <property type="entry name" value="TPR_REGION"/>
    <property type="match status" value="1"/>
</dbReference>
<accession>A0AA96X0K5</accession>
<dbReference type="RefSeq" id="WP_316429067.1">
    <property type="nucleotide sequence ID" value="NZ_CP130144.1"/>
</dbReference>
<feature type="compositionally biased region" description="Polar residues" evidence="5">
    <location>
        <begin position="531"/>
        <end position="555"/>
    </location>
</feature>
<feature type="region of interest" description="Disordered" evidence="5">
    <location>
        <begin position="524"/>
        <end position="555"/>
    </location>
</feature>
<protein>
    <submittedName>
        <fullName evidence="6">Tetratricopeptide repeat protein</fullName>
    </submittedName>
</protein>
<proteinExistence type="predicted"/>
<reference evidence="6" key="2">
    <citation type="submission" date="2023-07" db="EMBL/GenBank/DDBJ databases">
        <authorList>
            <person name="Bai X.-H."/>
            <person name="Wang H.-H."/>
            <person name="Wang J."/>
            <person name="Ma M.-Y."/>
            <person name="Hu H.-H."/>
            <person name="Song Z.-L."/>
            <person name="Ma H.-G."/>
            <person name="Fan Y."/>
            <person name="Du C.-Y."/>
            <person name="Xu J.-C."/>
        </authorList>
    </citation>
    <scope>NUCLEOTIDE SEQUENCE</scope>
    <source>
        <strain evidence="6">CZ1</strain>
    </source>
</reference>
<dbReference type="InterPro" id="IPR019734">
    <property type="entry name" value="TPR_rpt"/>
</dbReference>
<dbReference type="PROSITE" id="PS50005">
    <property type="entry name" value="TPR"/>
    <property type="match status" value="5"/>
</dbReference>
<dbReference type="SMART" id="SM00028">
    <property type="entry name" value="TPR"/>
    <property type="match status" value="9"/>
</dbReference>
<dbReference type="SUPFAM" id="SSF57997">
    <property type="entry name" value="Tropomyosin"/>
    <property type="match status" value="1"/>
</dbReference>
<evidence type="ECO:0000256" key="1">
    <source>
        <dbReference type="ARBA" id="ARBA00022737"/>
    </source>
</evidence>
<dbReference type="Pfam" id="PF13181">
    <property type="entry name" value="TPR_8"/>
    <property type="match status" value="1"/>
</dbReference>
<dbReference type="Pfam" id="PF14516">
    <property type="entry name" value="AAA_35"/>
    <property type="match status" value="1"/>
</dbReference>
<dbReference type="Gene3D" id="1.20.120.330">
    <property type="entry name" value="Nucleotidyltransferases domain 2"/>
    <property type="match status" value="1"/>
</dbReference>
<reference evidence="6" key="1">
    <citation type="journal article" date="2023" name="Plants (Basel)">
        <title>Genomic Analysis of Leptolyngbya boryana CZ1 Reveals Efficient Carbon Fixation Modules.</title>
        <authorList>
            <person name="Bai X."/>
            <person name="Wang H."/>
            <person name="Cheng W."/>
            <person name="Wang J."/>
            <person name="Ma M."/>
            <person name="Hu H."/>
            <person name="Song Z."/>
            <person name="Ma H."/>
            <person name="Fan Y."/>
            <person name="Du C."/>
            <person name="Xu J."/>
        </authorList>
    </citation>
    <scope>NUCLEOTIDE SEQUENCE</scope>
    <source>
        <strain evidence="6">CZ1</strain>
    </source>
</reference>
<evidence type="ECO:0000256" key="2">
    <source>
        <dbReference type="ARBA" id="ARBA00022803"/>
    </source>
</evidence>
<organism evidence="6">
    <name type="scientific">Leptolyngbya boryana CZ1</name>
    <dbReference type="NCBI Taxonomy" id="3060204"/>
    <lineage>
        <taxon>Bacteria</taxon>
        <taxon>Bacillati</taxon>
        <taxon>Cyanobacteriota</taxon>
        <taxon>Cyanophyceae</taxon>
        <taxon>Leptolyngbyales</taxon>
        <taxon>Leptolyngbyaceae</taxon>
        <taxon>Leptolyngbya group</taxon>
        <taxon>Leptolyngbya</taxon>
    </lineage>
</organism>
<keyword evidence="1" id="KW-0677">Repeat</keyword>
<dbReference type="InterPro" id="IPR011990">
    <property type="entry name" value="TPR-like_helical_dom_sf"/>
</dbReference>